<accession>A0A644ZUA6</accession>
<dbReference type="CDD" id="cd13578">
    <property type="entry name" value="PBP2_Bug27"/>
    <property type="match status" value="1"/>
</dbReference>
<dbReference type="Pfam" id="PF03401">
    <property type="entry name" value="TctC"/>
    <property type="match status" value="1"/>
</dbReference>
<dbReference type="PANTHER" id="PTHR42928:SF5">
    <property type="entry name" value="BLR1237 PROTEIN"/>
    <property type="match status" value="1"/>
</dbReference>
<dbReference type="Gene3D" id="3.40.190.10">
    <property type="entry name" value="Periplasmic binding protein-like II"/>
    <property type="match status" value="1"/>
</dbReference>
<dbReference type="Gene3D" id="3.40.190.150">
    <property type="entry name" value="Bordetella uptake gene, domain 1"/>
    <property type="match status" value="1"/>
</dbReference>
<dbReference type="InterPro" id="IPR005064">
    <property type="entry name" value="BUG"/>
</dbReference>
<evidence type="ECO:0008006" key="2">
    <source>
        <dbReference type="Google" id="ProtNLM"/>
    </source>
</evidence>
<protein>
    <recommendedName>
        <fullName evidence="2">Tripartite tricarboxylate transporter family receptor</fullName>
    </recommendedName>
</protein>
<evidence type="ECO:0000313" key="1">
    <source>
        <dbReference type="EMBL" id="MPM44589.1"/>
    </source>
</evidence>
<dbReference type="AlphaFoldDB" id="A0A644ZUA6"/>
<name>A0A644ZUA6_9ZZZZ</name>
<organism evidence="1">
    <name type="scientific">bioreactor metagenome</name>
    <dbReference type="NCBI Taxonomy" id="1076179"/>
    <lineage>
        <taxon>unclassified sequences</taxon>
        <taxon>metagenomes</taxon>
        <taxon>ecological metagenomes</taxon>
    </lineage>
</organism>
<dbReference type="SUPFAM" id="SSF53850">
    <property type="entry name" value="Periplasmic binding protein-like II"/>
    <property type="match status" value="1"/>
</dbReference>
<dbReference type="PANTHER" id="PTHR42928">
    <property type="entry name" value="TRICARBOXYLATE-BINDING PROTEIN"/>
    <property type="match status" value="1"/>
</dbReference>
<dbReference type="EMBL" id="VSSQ01010534">
    <property type="protein sequence ID" value="MPM44589.1"/>
    <property type="molecule type" value="Genomic_DNA"/>
</dbReference>
<dbReference type="InterPro" id="IPR042100">
    <property type="entry name" value="Bug_dom1"/>
</dbReference>
<comment type="caution">
    <text evidence="1">The sequence shown here is derived from an EMBL/GenBank/DDBJ whole genome shotgun (WGS) entry which is preliminary data.</text>
</comment>
<reference evidence="1" key="1">
    <citation type="submission" date="2019-08" db="EMBL/GenBank/DDBJ databases">
        <authorList>
            <person name="Kucharzyk K."/>
            <person name="Murdoch R.W."/>
            <person name="Higgins S."/>
            <person name="Loffler F."/>
        </authorList>
    </citation>
    <scope>NUCLEOTIDE SEQUENCE</scope>
</reference>
<sequence length="327" mass="34601">MLISRRHFLSATTALSAGIYPHAGHAQPKGYPDKPIKIIVPFAPGGGTDFSARVYSAALAEKIGQPVIVENKPGAASTIGTNLALKSPPDGYTLLVISGSYVVNPSLYKLDYDPVQDITPIIQLTESGYVLAVNAKSPAKTLADLIEMMRARPGEITYASSGQGGHLQVVTEYMLGLAKVKAKHIPYRGTGPGVADLLAGTVDMMFGGTEAIMQHVAAGKLRALAVGTPHRLSAFPDIPTVAEAGVPGYDVIAWHGMIAPKGVPPHIVALLNRHLNEIVHDKALKQKTAPLGVDGFGGTPEHFQKLLKTEVERYAQVVRDADIRAGS</sequence>
<dbReference type="PIRSF" id="PIRSF017082">
    <property type="entry name" value="YflP"/>
    <property type="match status" value="1"/>
</dbReference>
<proteinExistence type="predicted"/>
<gene>
    <name evidence="1" type="ORF">SDC9_91268</name>
</gene>